<proteinExistence type="predicted"/>
<dbReference type="Proteomes" id="UP001226577">
    <property type="component" value="Unassembled WGS sequence"/>
</dbReference>
<name>A0ABT9RVQ4_9MICC</name>
<reference evidence="2 3" key="1">
    <citation type="submission" date="2023-07" db="EMBL/GenBank/DDBJ databases">
        <title>Sorghum-associated microbial communities from plants grown in Nebraska, USA.</title>
        <authorList>
            <person name="Schachtman D."/>
        </authorList>
    </citation>
    <scope>NUCLEOTIDE SEQUENCE [LARGE SCALE GENOMIC DNA]</scope>
    <source>
        <strain evidence="2 3">CC222</strain>
    </source>
</reference>
<keyword evidence="3" id="KW-1185">Reference proteome</keyword>
<evidence type="ECO:0000313" key="2">
    <source>
        <dbReference type="EMBL" id="MDP9889312.1"/>
    </source>
</evidence>
<gene>
    <name evidence="2" type="ORF">J2X98_002917</name>
</gene>
<evidence type="ECO:0000313" key="3">
    <source>
        <dbReference type="Proteomes" id="UP001226577"/>
    </source>
</evidence>
<sequence>MNLKDRWGHLDPATRKWFMDNPGCQILPRTITAVISKETGENLPTGLHGEAPISREDQDFIRSKVNERNG</sequence>
<organism evidence="2 3">
    <name type="scientific">Pseudarthrobacter enclensis</name>
    <dbReference type="NCBI Taxonomy" id="993070"/>
    <lineage>
        <taxon>Bacteria</taxon>
        <taxon>Bacillati</taxon>
        <taxon>Actinomycetota</taxon>
        <taxon>Actinomycetes</taxon>
        <taxon>Micrococcales</taxon>
        <taxon>Micrococcaceae</taxon>
        <taxon>Pseudarthrobacter</taxon>
    </lineage>
</organism>
<evidence type="ECO:0000256" key="1">
    <source>
        <dbReference type="SAM" id="MobiDB-lite"/>
    </source>
</evidence>
<dbReference type="EMBL" id="JAUSRE010000015">
    <property type="protein sequence ID" value="MDP9889312.1"/>
    <property type="molecule type" value="Genomic_DNA"/>
</dbReference>
<protein>
    <submittedName>
        <fullName evidence="2">Uncharacterized protein</fullName>
    </submittedName>
</protein>
<dbReference type="RefSeq" id="WP_141943691.1">
    <property type="nucleotide sequence ID" value="NZ_JAUSRE010000015.1"/>
</dbReference>
<feature type="compositionally biased region" description="Basic and acidic residues" evidence="1">
    <location>
        <begin position="53"/>
        <end position="70"/>
    </location>
</feature>
<feature type="region of interest" description="Disordered" evidence="1">
    <location>
        <begin position="41"/>
        <end position="70"/>
    </location>
</feature>
<comment type="caution">
    <text evidence="2">The sequence shown here is derived from an EMBL/GenBank/DDBJ whole genome shotgun (WGS) entry which is preliminary data.</text>
</comment>
<accession>A0ABT9RVQ4</accession>